<protein>
    <submittedName>
        <fullName evidence="2 3">Helix-turn-helix domain</fullName>
    </submittedName>
</protein>
<evidence type="ECO:0000313" key="6">
    <source>
        <dbReference type="Proteomes" id="UP000450599"/>
    </source>
</evidence>
<evidence type="ECO:0000259" key="1">
    <source>
        <dbReference type="Pfam" id="PF12728"/>
    </source>
</evidence>
<accession>A0A174XGG7</accession>
<evidence type="ECO:0000313" key="2">
    <source>
        <dbReference type="EMBL" id="CUQ55725.1"/>
    </source>
</evidence>
<dbReference type="PANTHER" id="PTHR34585:SF22">
    <property type="entry name" value="HELIX-TURN-HELIX DOMAIN-CONTAINING PROTEIN"/>
    <property type="match status" value="1"/>
</dbReference>
<dbReference type="Proteomes" id="UP000095332">
    <property type="component" value="Unassembled WGS sequence"/>
</dbReference>
<dbReference type="Proteomes" id="UP000471216">
    <property type="component" value="Unassembled WGS sequence"/>
</dbReference>
<dbReference type="EMBL" id="CZBM01000026">
    <property type="protein sequence ID" value="CUQ55725.1"/>
    <property type="molecule type" value="Genomic_DNA"/>
</dbReference>
<sequence>MEIVNIEARTFEAMLSKFEVFADRMEKLCTLYGDMSQRTWLDNQDVCIMLNISPRTLQTLRDNGTLPYSQICHKTYYKPEDVERIVSVVEDRRKREKYDKNFNSE</sequence>
<dbReference type="AlphaFoldDB" id="A0A174XGG7"/>
<organism evidence="2 5">
    <name type="scientific">Parabacteroides distasonis</name>
    <dbReference type="NCBI Taxonomy" id="823"/>
    <lineage>
        <taxon>Bacteria</taxon>
        <taxon>Pseudomonadati</taxon>
        <taxon>Bacteroidota</taxon>
        <taxon>Bacteroidia</taxon>
        <taxon>Bacteroidales</taxon>
        <taxon>Tannerellaceae</taxon>
        <taxon>Parabacteroides</taxon>
    </lineage>
</organism>
<reference evidence="2 5" key="1">
    <citation type="submission" date="2015-09" db="EMBL/GenBank/DDBJ databases">
        <authorList>
            <consortium name="Pathogen Informatics"/>
        </authorList>
    </citation>
    <scope>NUCLEOTIDE SEQUENCE [LARGE SCALE GENOMIC DNA]</scope>
    <source>
        <strain evidence="2 5">2789STDY5834948</strain>
    </source>
</reference>
<dbReference type="EMBL" id="WKMW01000028">
    <property type="protein sequence ID" value="MRY86702.1"/>
    <property type="molecule type" value="Genomic_DNA"/>
</dbReference>
<gene>
    <name evidence="2" type="ORF">ERS852560_04193</name>
    <name evidence="4" type="ORF">GKD54_21130</name>
    <name evidence="3" type="ORF">GKD58_21055</name>
</gene>
<evidence type="ECO:0000313" key="5">
    <source>
        <dbReference type="Proteomes" id="UP000095332"/>
    </source>
</evidence>
<name>A0A174XGG7_PARDI</name>
<dbReference type="Pfam" id="PF12728">
    <property type="entry name" value="HTH_17"/>
    <property type="match status" value="1"/>
</dbReference>
<dbReference type="InterPro" id="IPR009061">
    <property type="entry name" value="DNA-bd_dom_put_sf"/>
</dbReference>
<evidence type="ECO:0000313" key="4">
    <source>
        <dbReference type="EMBL" id="MRZ08655.1"/>
    </source>
</evidence>
<evidence type="ECO:0000313" key="7">
    <source>
        <dbReference type="Proteomes" id="UP000471216"/>
    </source>
</evidence>
<dbReference type="InterPro" id="IPR041657">
    <property type="entry name" value="HTH_17"/>
</dbReference>
<dbReference type="SUPFAM" id="SSF46955">
    <property type="entry name" value="Putative DNA-binding domain"/>
    <property type="match status" value="1"/>
</dbReference>
<feature type="domain" description="Helix-turn-helix" evidence="1">
    <location>
        <begin position="40"/>
        <end position="84"/>
    </location>
</feature>
<reference evidence="6 7" key="2">
    <citation type="journal article" date="2019" name="Nat. Med.">
        <title>A library of human gut bacterial isolates paired with longitudinal multiomics data enables mechanistic microbiome research.</title>
        <authorList>
            <person name="Poyet M."/>
            <person name="Groussin M."/>
            <person name="Gibbons S.M."/>
            <person name="Avila-Pacheco J."/>
            <person name="Jiang X."/>
            <person name="Kearney S.M."/>
            <person name="Perrotta A.R."/>
            <person name="Berdy B."/>
            <person name="Zhao S."/>
            <person name="Lieberman T.D."/>
            <person name="Swanson P.K."/>
            <person name="Smith M."/>
            <person name="Roesemann S."/>
            <person name="Alexander J.E."/>
            <person name="Rich S.A."/>
            <person name="Livny J."/>
            <person name="Vlamakis H."/>
            <person name="Clish C."/>
            <person name="Bullock K."/>
            <person name="Deik A."/>
            <person name="Scott J."/>
            <person name="Pierce K.A."/>
            <person name="Xavier R.J."/>
            <person name="Alm E.J."/>
        </authorList>
    </citation>
    <scope>NUCLEOTIDE SEQUENCE [LARGE SCALE GENOMIC DNA]</scope>
    <source>
        <strain evidence="4 7">BIOML-A10</strain>
        <strain evidence="3 6">BIOML-A11</strain>
    </source>
</reference>
<proteinExistence type="predicted"/>
<dbReference type="EMBL" id="WKMX01000027">
    <property type="protein sequence ID" value="MRZ08655.1"/>
    <property type="molecule type" value="Genomic_DNA"/>
</dbReference>
<dbReference type="Proteomes" id="UP000450599">
    <property type="component" value="Unassembled WGS sequence"/>
</dbReference>
<dbReference type="PANTHER" id="PTHR34585">
    <property type="match status" value="1"/>
</dbReference>
<dbReference type="RefSeq" id="WP_057329544.1">
    <property type="nucleotide sequence ID" value="NZ_CZBM01000026.1"/>
</dbReference>
<evidence type="ECO:0000313" key="3">
    <source>
        <dbReference type="EMBL" id="MRY86702.1"/>
    </source>
</evidence>